<reference evidence="8 9" key="1">
    <citation type="submission" date="2023-06" db="EMBL/GenBank/DDBJ databases">
        <title>Aquibacillus rhizosphaerae LR5S19.</title>
        <authorList>
            <person name="Sun J.-Q."/>
        </authorList>
    </citation>
    <scope>NUCLEOTIDE SEQUENCE [LARGE SCALE GENOMIC DNA]</scope>
    <source>
        <strain evidence="8 9">LR5S19</strain>
    </source>
</reference>
<sequence length="268" mass="30151">MDQPIGVIDSGVGGLTVASELMRQLPKEQLIYLGDTLRCPYGPRPKEEVIQYTWEMVEFLLEKNIKMLVVACNTATAFTLEQLRQKLDIPVVGVIQPGARAAIKMSQNMRIGVIGTEGTINSKAYPKALQIINSKIRVNDWACPRFVPMVEDGILSGSQALKVVYESLKPLKDKNHIDTLILGCTHYPLIRDIIQEVMGEHVHIISSGEETAREVSTIMGYHKKLYNGERVPQHKFYTTGRLDVFEKIAKIWLDQSINFVEKANISKD</sequence>
<dbReference type="NCBIfam" id="NF002035">
    <property type="entry name" value="PRK00865.1-3"/>
    <property type="match status" value="1"/>
</dbReference>
<evidence type="ECO:0000256" key="3">
    <source>
        <dbReference type="ARBA" id="ARBA00022960"/>
    </source>
</evidence>
<evidence type="ECO:0000256" key="7">
    <source>
        <dbReference type="HAMAP-Rule" id="MF_00258"/>
    </source>
</evidence>
<dbReference type="Gene3D" id="3.40.50.1860">
    <property type="match status" value="2"/>
</dbReference>
<evidence type="ECO:0000256" key="2">
    <source>
        <dbReference type="ARBA" id="ARBA00013090"/>
    </source>
</evidence>
<dbReference type="InterPro" id="IPR033134">
    <property type="entry name" value="Asp/Glu_racemase_AS_2"/>
</dbReference>
<evidence type="ECO:0000256" key="4">
    <source>
        <dbReference type="ARBA" id="ARBA00022984"/>
    </source>
</evidence>
<dbReference type="Pfam" id="PF01177">
    <property type="entry name" value="Asp_Glu_race"/>
    <property type="match status" value="1"/>
</dbReference>
<evidence type="ECO:0000256" key="6">
    <source>
        <dbReference type="ARBA" id="ARBA00023316"/>
    </source>
</evidence>
<keyword evidence="9" id="KW-1185">Reference proteome</keyword>
<keyword evidence="4 7" id="KW-0573">Peptidoglycan synthesis</keyword>
<accession>A0ABT7L416</accession>
<dbReference type="NCBIfam" id="TIGR00067">
    <property type="entry name" value="glut_race"/>
    <property type="match status" value="1"/>
</dbReference>
<dbReference type="EC" id="5.1.1.3" evidence="2 7"/>
<feature type="active site" description="Proton donor/acceptor" evidence="7">
    <location>
        <position position="184"/>
    </location>
</feature>
<proteinExistence type="inferred from homology"/>
<evidence type="ECO:0000256" key="5">
    <source>
        <dbReference type="ARBA" id="ARBA00023235"/>
    </source>
</evidence>
<feature type="active site" description="Proton donor/acceptor" evidence="7">
    <location>
        <position position="72"/>
    </location>
</feature>
<gene>
    <name evidence="8" type="primary">racE</name>
    <name evidence="7" type="synonym">murI</name>
    <name evidence="8" type="ORF">QQS35_09130</name>
</gene>
<comment type="function">
    <text evidence="7">Provides the (R)-glutamate required for cell wall biosynthesis.</text>
</comment>
<evidence type="ECO:0000313" key="9">
    <source>
        <dbReference type="Proteomes" id="UP001235343"/>
    </source>
</evidence>
<dbReference type="InterPro" id="IPR018187">
    <property type="entry name" value="Asp/Glu_racemase_AS_1"/>
</dbReference>
<protein>
    <recommendedName>
        <fullName evidence="2 7">Glutamate racemase</fullName>
        <ecNumber evidence="2 7">5.1.1.3</ecNumber>
    </recommendedName>
</protein>
<dbReference type="PROSITE" id="PS00923">
    <property type="entry name" value="ASP_GLU_RACEMASE_1"/>
    <property type="match status" value="1"/>
</dbReference>
<dbReference type="SUPFAM" id="SSF53681">
    <property type="entry name" value="Aspartate/glutamate racemase"/>
    <property type="match status" value="2"/>
</dbReference>
<dbReference type="PROSITE" id="PS00924">
    <property type="entry name" value="ASP_GLU_RACEMASE_2"/>
    <property type="match status" value="1"/>
</dbReference>
<keyword evidence="3 7" id="KW-0133">Cell shape</keyword>
<dbReference type="RefSeq" id="WP_285931700.1">
    <property type="nucleotide sequence ID" value="NZ_JASTZU010000032.1"/>
</dbReference>
<comment type="pathway">
    <text evidence="7">Cell wall biogenesis; peptidoglycan biosynthesis.</text>
</comment>
<dbReference type="EMBL" id="JASTZU010000032">
    <property type="protein sequence ID" value="MDL4840608.1"/>
    <property type="molecule type" value="Genomic_DNA"/>
</dbReference>
<feature type="binding site" evidence="7">
    <location>
        <begin position="185"/>
        <end position="186"/>
    </location>
    <ligand>
        <name>substrate</name>
    </ligand>
</feature>
<dbReference type="InterPro" id="IPR004391">
    <property type="entry name" value="Glu_race"/>
</dbReference>
<name>A0ABT7L416_9BACI</name>
<evidence type="ECO:0000313" key="8">
    <source>
        <dbReference type="EMBL" id="MDL4840608.1"/>
    </source>
</evidence>
<organism evidence="8 9">
    <name type="scientific">Aquibacillus rhizosphaerae</name>
    <dbReference type="NCBI Taxonomy" id="3051431"/>
    <lineage>
        <taxon>Bacteria</taxon>
        <taxon>Bacillati</taxon>
        <taxon>Bacillota</taxon>
        <taxon>Bacilli</taxon>
        <taxon>Bacillales</taxon>
        <taxon>Bacillaceae</taxon>
        <taxon>Aquibacillus</taxon>
    </lineage>
</organism>
<dbReference type="InterPro" id="IPR015942">
    <property type="entry name" value="Asp/Glu/hydantoin_racemase"/>
</dbReference>
<keyword evidence="5 7" id="KW-0413">Isomerase</keyword>
<feature type="binding site" evidence="7">
    <location>
        <begin position="73"/>
        <end position="74"/>
    </location>
    <ligand>
        <name>substrate</name>
    </ligand>
</feature>
<dbReference type="GO" id="GO:0008881">
    <property type="term" value="F:glutamate racemase activity"/>
    <property type="evidence" value="ECO:0007669"/>
    <property type="project" value="UniProtKB-EC"/>
</dbReference>
<feature type="binding site" evidence="7">
    <location>
        <begin position="41"/>
        <end position="42"/>
    </location>
    <ligand>
        <name>substrate</name>
    </ligand>
</feature>
<dbReference type="Proteomes" id="UP001235343">
    <property type="component" value="Unassembled WGS sequence"/>
</dbReference>
<keyword evidence="6 7" id="KW-0961">Cell wall biogenesis/degradation</keyword>
<dbReference type="PANTHER" id="PTHR21198">
    <property type="entry name" value="GLUTAMATE RACEMASE"/>
    <property type="match status" value="1"/>
</dbReference>
<dbReference type="HAMAP" id="MF_00258">
    <property type="entry name" value="Glu_racemase"/>
    <property type="match status" value="1"/>
</dbReference>
<comment type="caution">
    <text evidence="8">The sequence shown here is derived from an EMBL/GenBank/DDBJ whole genome shotgun (WGS) entry which is preliminary data.</text>
</comment>
<evidence type="ECO:0000256" key="1">
    <source>
        <dbReference type="ARBA" id="ARBA00001602"/>
    </source>
</evidence>
<feature type="binding site" evidence="7">
    <location>
        <begin position="9"/>
        <end position="10"/>
    </location>
    <ligand>
        <name>substrate</name>
    </ligand>
</feature>
<comment type="catalytic activity">
    <reaction evidence="1 7">
        <text>L-glutamate = D-glutamate</text>
        <dbReference type="Rhea" id="RHEA:12813"/>
        <dbReference type="ChEBI" id="CHEBI:29985"/>
        <dbReference type="ChEBI" id="CHEBI:29986"/>
        <dbReference type="EC" id="5.1.1.3"/>
    </reaction>
</comment>
<comment type="similarity">
    <text evidence="7">Belongs to the aspartate/glutamate racemases family.</text>
</comment>
<dbReference type="PANTHER" id="PTHR21198:SF2">
    <property type="entry name" value="GLUTAMATE RACEMASE"/>
    <property type="match status" value="1"/>
</dbReference>
<dbReference type="InterPro" id="IPR001920">
    <property type="entry name" value="Asp/Glu_race"/>
</dbReference>